<dbReference type="PANTHER" id="PTHR37828">
    <property type="entry name" value="GSR2449 PROTEIN"/>
    <property type="match status" value="1"/>
</dbReference>
<feature type="domain" description="YCII-related" evidence="2">
    <location>
        <begin position="9"/>
        <end position="83"/>
    </location>
</feature>
<dbReference type="Proteomes" id="UP000037267">
    <property type="component" value="Unassembled WGS sequence"/>
</dbReference>
<dbReference type="InterPro" id="IPR011008">
    <property type="entry name" value="Dimeric_a/b-barrel"/>
</dbReference>
<dbReference type="AlphaFoldDB" id="A0A0L0WA20"/>
<gene>
    <name evidence="3" type="ORF">CLPU_9c00510</name>
</gene>
<keyword evidence="4" id="KW-1185">Reference proteome</keyword>
<comment type="caution">
    <text evidence="3">The sequence shown here is derived from an EMBL/GenBank/DDBJ whole genome shotgun (WGS) entry which is preliminary data.</text>
</comment>
<dbReference type="Gene3D" id="3.30.70.1060">
    <property type="entry name" value="Dimeric alpha+beta barrel"/>
    <property type="match status" value="1"/>
</dbReference>
<name>A0A0L0WA20_GOTPU</name>
<dbReference type="PANTHER" id="PTHR37828:SF1">
    <property type="entry name" value="YCII-RELATED DOMAIN-CONTAINING PROTEIN"/>
    <property type="match status" value="1"/>
</dbReference>
<dbReference type="RefSeq" id="WP_050355523.1">
    <property type="nucleotide sequence ID" value="NZ_LGSS01000009.1"/>
</dbReference>
<sequence length="88" mass="10030">MILYATVLETIDAEKDAEILDVHKAYLQKYIDEGKIFAKGPFTDHSGGLVIYKVDSYEEAKELAENDPAVKEKSRKIALLKEWRSNVE</sequence>
<dbReference type="PATRIC" id="fig|1503.3.peg.3331"/>
<evidence type="ECO:0000259" key="2">
    <source>
        <dbReference type="Pfam" id="PF03795"/>
    </source>
</evidence>
<dbReference type="Pfam" id="PF03795">
    <property type="entry name" value="YCII"/>
    <property type="match status" value="1"/>
</dbReference>
<reference evidence="4" key="1">
    <citation type="submission" date="2015-07" db="EMBL/GenBank/DDBJ databases">
        <title>Draft genome sequence of the purine-degrading Gottschalkia purinilyticum DSM 1384 (formerly Clostridium purinilyticum).</title>
        <authorList>
            <person name="Poehlein A."/>
            <person name="Schiel-Bengelsdorf B."/>
            <person name="Bengelsdorf F.R."/>
            <person name="Daniel R."/>
            <person name="Duerre P."/>
        </authorList>
    </citation>
    <scope>NUCLEOTIDE SEQUENCE [LARGE SCALE GENOMIC DNA]</scope>
    <source>
        <strain evidence="4">DSM 1384</strain>
    </source>
</reference>
<comment type="similarity">
    <text evidence="1">Belongs to the YciI family.</text>
</comment>
<evidence type="ECO:0000313" key="4">
    <source>
        <dbReference type="Proteomes" id="UP000037267"/>
    </source>
</evidence>
<accession>A0A0L0WA20</accession>
<dbReference type="STRING" id="1503.CLPU_9c00510"/>
<protein>
    <submittedName>
        <fullName evidence="3">YCII-like domain-containing protein</fullName>
    </submittedName>
</protein>
<proteinExistence type="inferred from homology"/>
<dbReference type="SUPFAM" id="SSF54909">
    <property type="entry name" value="Dimeric alpha+beta barrel"/>
    <property type="match status" value="1"/>
</dbReference>
<dbReference type="OrthoDB" id="162319at2"/>
<organism evidence="3 4">
    <name type="scientific">Gottschalkia purinilytica</name>
    <name type="common">Clostridium purinilyticum</name>
    <dbReference type="NCBI Taxonomy" id="1503"/>
    <lineage>
        <taxon>Bacteria</taxon>
        <taxon>Bacillati</taxon>
        <taxon>Bacillota</taxon>
        <taxon>Tissierellia</taxon>
        <taxon>Tissierellales</taxon>
        <taxon>Gottschalkiaceae</taxon>
        <taxon>Gottschalkia</taxon>
    </lineage>
</organism>
<evidence type="ECO:0000313" key="3">
    <source>
        <dbReference type="EMBL" id="KNF08155.1"/>
    </source>
</evidence>
<evidence type="ECO:0000256" key="1">
    <source>
        <dbReference type="ARBA" id="ARBA00007689"/>
    </source>
</evidence>
<dbReference type="EMBL" id="LGSS01000009">
    <property type="protein sequence ID" value="KNF08155.1"/>
    <property type="molecule type" value="Genomic_DNA"/>
</dbReference>
<dbReference type="InterPro" id="IPR005545">
    <property type="entry name" value="YCII"/>
</dbReference>